<reference evidence="6" key="3">
    <citation type="journal article" date="2019" name="BMC Res. Notes">
        <title>Complete genome sequence of the Sulfodiicoccus acidiphilus strain HS-1T, the first crenarchaeon that lacks polB3, isolated from an acidic hot spring in Ohwaku-dani, Hakone, Japan.</title>
        <authorList>
            <person name="Sakai H.D."/>
            <person name="Kurosawa N."/>
        </authorList>
    </citation>
    <scope>NUCLEOTIDE SEQUENCE</scope>
    <source>
        <strain evidence="6">HS-1</strain>
    </source>
</reference>
<proteinExistence type="inferred from homology"/>
<evidence type="ECO:0000313" key="6">
    <source>
        <dbReference type="EMBL" id="BBD72867.1"/>
    </source>
</evidence>
<dbReference type="Proteomes" id="UP000276741">
    <property type="component" value="Chromosome"/>
</dbReference>
<comment type="catalytic activity">
    <reaction evidence="2">
        <text>Couples ATP hydrolysis with the unwinding of duplex DNA by translocating in the 3'-5' direction.</text>
        <dbReference type="EC" id="5.6.2.4"/>
    </reaction>
</comment>
<evidence type="ECO:0000256" key="1">
    <source>
        <dbReference type="ARBA" id="ARBA00007816"/>
    </source>
</evidence>
<dbReference type="PANTHER" id="PTHR42957">
    <property type="entry name" value="HELICASE MJ1565-RELATED"/>
    <property type="match status" value="1"/>
</dbReference>
<evidence type="ECO:0000256" key="3">
    <source>
        <dbReference type="ARBA" id="ARBA00048954"/>
    </source>
</evidence>
<evidence type="ECO:0000256" key="2">
    <source>
        <dbReference type="ARBA" id="ARBA00034617"/>
    </source>
</evidence>
<protein>
    <submittedName>
        <fullName evidence="6">ATPase</fullName>
    </submittedName>
</protein>
<reference evidence="7" key="1">
    <citation type="journal article" date="2014" name="Int. J. Syst. Evol. Microbiol.">
        <title>Complete genome sequence of Corynebacterium casei LMG S-19264T (=DSM 44701T), isolated from a smear-ripened cheese.</title>
        <authorList>
            <consortium name="US DOE Joint Genome Institute (JGI-PGF)"/>
            <person name="Walter F."/>
            <person name="Albersmeier A."/>
            <person name="Kalinowski J."/>
            <person name="Ruckert C."/>
        </authorList>
    </citation>
    <scope>NUCLEOTIDE SEQUENCE</scope>
    <source>
        <strain evidence="7">JCM 31740</strain>
    </source>
</reference>
<comment type="catalytic activity">
    <reaction evidence="3">
        <text>ATP + H2O = ADP + phosphate + H(+)</text>
        <dbReference type="Rhea" id="RHEA:13065"/>
        <dbReference type="ChEBI" id="CHEBI:15377"/>
        <dbReference type="ChEBI" id="CHEBI:15378"/>
        <dbReference type="ChEBI" id="CHEBI:30616"/>
        <dbReference type="ChEBI" id="CHEBI:43474"/>
        <dbReference type="ChEBI" id="CHEBI:456216"/>
        <dbReference type="EC" id="5.6.2.3"/>
    </reaction>
</comment>
<dbReference type="RefSeq" id="WP_126450078.1">
    <property type="nucleotide sequence ID" value="NZ_AP018553.1"/>
</dbReference>
<dbReference type="EMBL" id="BMQS01000002">
    <property type="protein sequence ID" value="GGT88374.1"/>
    <property type="molecule type" value="Genomic_DNA"/>
</dbReference>
<dbReference type="EMBL" id="AP018553">
    <property type="protein sequence ID" value="BBD72867.1"/>
    <property type="molecule type" value="Genomic_DNA"/>
</dbReference>
<dbReference type="GeneID" id="38666767"/>
<evidence type="ECO:0000313" key="8">
    <source>
        <dbReference type="Proteomes" id="UP000276741"/>
    </source>
</evidence>
<gene>
    <name evidence="7" type="ORF">GCM10007116_02960</name>
    <name evidence="6" type="ORF">HS1genome_1256</name>
</gene>
<evidence type="ECO:0000256" key="4">
    <source>
        <dbReference type="ARBA" id="ARBA00048988"/>
    </source>
</evidence>
<keyword evidence="8" id="KW-1185">Reference proteome</keyword>
<evidence type="ECO:0000259" key="5">
    <source>
        <dbReference type="Pfam" id="PF01935"/>
    </source>
</evidence>
<reference evidence="8" key="2">
    <citation type="submission" date="2018-04" db="EMBL/GenBank/DDBJ databases">
        <title>Complete genome sequence of Sulfodiicoccus acidiphilus strain HS-1.</title>
        <authorList>
            <person name="Sakai H.D."/>
            <person name="Kurosawa N."/>
        </authorList>
    </citation>
    <scope>NUCLEOTIDE SEQUENCE [LARGE SCALE GENOMIC DNA]</scope>
    <source>
        <strain evidence="8">HS-1</strain>
    </source>
</reference>
<dbReference type="Pfam" id="PF01935">
    <property type="entry name" value="DUF87"/>
    <property type="match status" value="1"/>
</dbReference>
<dbReference type="InterPro" id="IPR002789">
    <property type="entry name" value="HerA_central"/>
</dbReference>
<dbReference type="GO" id="GO:0043138">
    <property type="term" value="F:3'-5' DNA helicase activity"/>
    <property type="evidence" value="ECO:0007669"/>
    <property type="project" value="UniProtKB-EC"/>
</dbReference>
<comment type="similarity">
    <text evidence="1">Belongs to the HerA family.</text>
</comment>
<comment type="catalytic activity">
    <reaction evidence="4">
        <text>ATP + H2O = ADP + phosphate + H(+)</text>
        <dbReference type="Rhea" id="RHEA:13065"/>
        <dbReference type="ChEBI" id="CHEBI:15377"/>
        <dbReference type="ChEBI" id="CHEBI:15378"/>
        <dbReference type="ChEBI" id="CHEBI:30616"/>
        <dbReference type="ChEBI" id="CHEBI:43474"/>
        <dbReference type="ChEBI" id="CHEBI:456216"/>
        <dbReference type="EC" id="5.6.2.4"/>
    </reaction>
</comment>
<dbReference type="KEGG" id="sacd:HS1genome_1256"/>
<dbReference type="InterPro" id="IPR008571">
    <property type="entry name" value="HerA-like"/>
</dbReference>
<reference evidence="7" key="4">
    <citation type="submission" date="2020-09" db="EMBL/GenBank/DDBJ databases">
        <authorList>
            <person name="Sun Q."/>
            <person name="Ohkuma M."/>
        </authorList>
    </citation>
    <scope>NUCLEOTIDE SEQUENCE</scope>
    <source>
        <strain evidence="7">JCM 31740</strain>
    </source>
</reference>
<dbReference type="OrthoDB" id="107033at2157"/>
<dbReference type="AlphaFoldDB" id="A0A348B3W5"/>
<organism evidence="6 8">
    <name type="scientific">Sulfodiicoccus acidiphilus</name>
    <dbReference type="NCBI Taxonomy" id="1670455"/>
    <lineage>
        <taxon>Archaea</taxon>
        <taxon>Thermoproteota</taxon>
        <taxon>Thermoprotei</taxon>
        <taxon>Sulfolobales</taxon>
        <taxon>Sulfolobaceae</taxon>
        <taxon>Sulfodiicoccus</taxon>
    </lineage>
</organism>
<accession>A0A348B3W5</accession>
<feature type="domain" description="Helicase HerA central" evidence="5">
    <location>
        <begin position="155"/>
        <end position="398"/>
    </location>
</feature>
<sequence>MEGPIGRLREVRVVTRPTSDGRGTISFRSFVIEVPYTPELKLSVGRVLAVKSMGGEMLLLEIVDFLPLHYSMINLEGSIPKEIRDEVMDEVERSWEKGSPESWVEVYAVPVGYLMDSSKVTFRRGYSPPFPASAVYQLSREAYQRLVCSSSSEPLGRVLGDGVELRIDLEKAVRYHVGVFAFTGSGKSNLVSLLVRRALGTMRNLKVVVFDISMEYFTLLFDQLVRYNSRVLTAERLPPSPVEASRRFMRLHVVPEELDDLRDKFRVTTQRLIEEEKVRYMYVPSSSQVLMTYGDLVDLVNGQISDNYAASQKPVLFTMLQKLDALMRENKLSKDDIVDERVNGLLDEVEEVANRSKLRETSSIFSFINGLRSYLSSTNVEPVSEDYDIEKLAIEILEDSEVSPRLFVVESPKVEEARFVVSNVINEVMNRRKKMFSASPSVLFVLDEAQEFIPFDTRQKNMSEKSSEAVEKLLRQGRKYHLHSLISSQRLAYLNTNALQQLHTYFISTLPRPYDRQLVGETFAISDALLDRTLELETGEWLLVSFKSATPYDIPVFFRAENNFAELRRALGTT</sequence>
<dbReference type="Proteomes" id="UP000616143">
    <property type="component" value="Unassembled WGS sequence"/>
</dbReference>
<dbReference type="PANTHER" id="PTHR42957:SF2">
    <property type="entry name" value="HELICASE HERA CENTRAL DOMAIN-CONTAINING PROTEIN"/>
    <property type="match status" value="1"/>
</dbReference>
<dbReference type="SUPFAM" id="SSF52540">
    <property type="entry name" value="P-loop containing nucleoside triphosphate hydrolases"/>
    <property type="match status" value="1"/>
</dbReference>
<dbReference type="GO" id="GO:0043139">
    <property type="term" value="F:5'-3' DNA helicase activity"/>
    <property type="evidence" value="ECO:0007669"/>
    <property type="project" value="UniProtKB-EC"/>
</dbReference>
<dbReference type="InterPro" id="IPR027417">
    <property type="entry name" value="P-loop_NTPase"/>
</dbReference>
<name>A0A348B3W5_9CREN</name>
<dbReference type="Gene3D" id="3.40.50.300">
    <property type="entry name" value="P-loop containing nucleotide triphosphate hydrolases"/>
    <property type="match status" value="2"/>
</dbReference>
<evidence type="ECO:0000313" key="7">
    <source>
        <dbReference type="EMBL" id="GGT88374.1"/>
    </source>
</evidence>